<evidence type="ECO:0000256" key="3">
    <source>
        <dbReference type="SAM" id="SignalP"/>
    </source>
</evidence>
<dbReference type="PANTHER" id="PTHR47235">
    <property type="entry name" value="BLR6548 PROTEIN"/>
    <property type="match status" value="1"/>
</dbReference>
<reference evidence="5 6" key="1">
    <citation type="submission" date="2019-03" db="EMBL/GenBank/DDBJ databases">
        <title>Genomic Encyclopedia of Type Strains, Phase IV (KMG-IV): sequencing the most valuable type-strain genomes for metagenomic binning, comparative biology and taxonomic classification.</title>
        <authorList>
            <person name="Goeker M."/>
        </authorList>
    </citation>
    <scope>NUCLEOTIDE SEQUENCE [LARGE SCALE GENOMIC DNA]</scope>
    <source>
        <strain evidence="5 6">DSM 1837</strain>
    </source>
</reference>
<feature type="signal peptide" evidence="3">
    <location>
        <begin position="1"/>
        <end position="25"/>
    </location>
</feature>
<dbReference type="InterPro" id="IPR028081">
    <property type="entry name" value="Leu-bd"/>
</dbReference>
<gene>
    <name evidence="5" type="ORF">EV674_1023</name>
</gene>
<protein>
    <submittedName>
        <fullName evidence="5">Amino acid/amide ABC transporter substrate-binding protein (HAAT family)</fullName>
    </submittedName>
</protein>
<dbReference type="Gene3D" id="3.40.50.2300">
    <property type="match status" value="2"/>
</dbReference>
<feature type="chain" id="PRO_5020335634" evidence="3">
    <location>
        <begin position="26"/>
        <end position="378"/>
    </location>
</feature>
<keyword evidence="2 3" id="KW-0732">Signal</keyword>
<dbReference type="CDD" id="cd06326">
    <property type="entry name" value="PBP1_ABC_ligand_binding-like"/>
    <property type="match status" value="1"/>
</dbReference>
<accession>A0A4V2SKL3</accession>
<organism evidence="5 6">
    <name type="scientific">Simplicispira metamorpha</name>
    <dbReference type="NCBI Taxonomy" id="80881"/>
    <lineage>
        <taxon>Bacteria</taxon>
        <taxon>Pseudomonadati</taxon>
        <taxon>Pseudomonadota</taxon>
        <taxon>Betaproteobacteria</taxon>
        <taxon>Burkholderiales</taxon>
        <taxon>Comamonadaceae</taxon>
        <taxon>Simplicispira</taxon>
    </lineage>
</organism>
<evidence type="ECO:0000313" key="5">
    <source>
        <dbReference type="EMBL" id="TCP20036.1"/>
    </source>
</evidence>
<evidence type="ECO:0000259" key="4">
    <source>
        <dbReference type="Pfam" id="PF13458"/>
    </source>
</evidence>
<comment type="similarity">
    <text evidence="1">Belongs to the leucine-binding protein family.</text>
</comment>
<dbReference type="OrthoDB" id="9777352at2"/>
<dbReference type="Pfam" id="PF13458">
    <property type="entry name" value="Peripla_BP_6"/>
    <property type="match status" value="1"/>
</dbReference>
<dbReference type="Proteomes" id="UP000295182">
    <property type="component" value="Unassembled WGS sequence"/>
</dbReference>
<dbReference type="AlphaFoldDB" id="A0A4V2SKL3"/>
<dbReference type="EMBL" id="SLXH01000002">
    <property type="protein sequence ID" value="TCP20036.1"/>
    <property type="molecule type" value="Genomic_DNA"/>
</dbReference>
<evidence type="ECO:0000256" key="2">
    <source>
        <dbReference type="ARBA" id="ARBA00022729"/>
    </source>
</evidence>
<evidence type="ECO:0000313" key="6">
    <source>
        <dbReference type="Proteomes" id="UP000295182"/>
    </source>
</evidence>
<feature type="domain" description="Leucine-binding protein" evidence="4">
    <location>
        <begin position="29"/>
        <end position="354"/>
    </location>
</feature>
<comment type="caution">
    <text evidence="5">The sequence shown here is derived from an EMBL/GenBank/DDBJ whole genome shotgun (WGS) entry which is preliminary data.</text>
</comment>
<proteinExistence type="inferred from homology"/>
<dbReference type="InterPro" id="IPR028082">
    <property type="entry name" value="Peripla_BP_I"/>
</dbReference>
<dbReference type="RefSeq" id="WP_119011736.1">
    <property type="nucleotide sequence ID" value="NZ_QXNC01000001.1"/>
</dbReference>
<dbReference type="PANTHER" id="PTHR47235:SF1">
    <property type="entry name" value="BLR6548 PROTEIN"/>
    <property type="match status" value="1"/>
</dbReference>
<evidence type="ECO:0000256" key="1">
    <source>
        <dbReference type="ARBA" id="ARBA00010062"/>
    </source>
</evidence>
<name>A0A4V2SKL3_9BURK</name>
<sequence>MTRLSLWGRFLLATVVCAAGAVAHASPWVVGQVAPLSGPYATQARAYAQGMRLYFDEVNKAGGIQGEQITLVTQDDRGQPEETVRATREMLAQSKPVVLAGYFGDRNLLALADSGLLAQTQTSLVGYRSVDPRVLQVPQLFNARANTQDEMAKIATHLATVGITKLGLFYEDGPGAASVVKLVEEAIKPAGARLAGHAMLQAQGGARTADAVATLINAQPQAILIIASSPAAAGFIEHYRMSGGTAQIYTNSDADIEQLIKRLSVEHMSGISIAQVVPSPYRVSGRLNKQFRDVVATRGDKLDTPVSYAMMEGYVNARVIAEALRRAPKITPDQIAPALRSIDSVDLGGYWVSFKPRSNQGSRFVELSIVNAAGRVSH</sequence>
<dbReference type="SUPFAM" id="SSF53822">
    <property type="entry name" value="Periplasmic binding protein-like I"/>
    <property type="match status" value="1"/>
</dbReference>
<keyword evidence="6" id="KW-1185">Reference proteome</keyword>